<accession>A0ABU2NE74</accession>
<dbReference type="Proteomes" id="UP001183202">
    <property type="component" value="Unassembled WGS sequence"/>
</dbReference>
<reference evidence="2" key="1">
    <citation type="submission" date="2023-07" db="EMBL/GenBank/DDBJ databases">
        <title>30 novel species of actinomycetes from the DSMZ collection.</title>
        <authorList>
            <person name="Nouioui I."/>
        </authorList>
    </citation>
    <scope>NUCLEOTIDE SEQUENCE [LARGE SCALE GENOMIC DNA]</scope>
    <source>
        <strain evidence="2">DSM 45834</strain>
    </source>
</reference>
<protein>
    <submittedName>
        <fullName evidence="1">Uncharacterized protein</fullName>
    </submittedName>
</protein>
<evidence type="ECO:0000313" key="1">
    <source>
        <dbReference type="EMBL" id="MDT0351882.1"/>
    </source>
</evidence>
<dbReference type="SUPFAM" id="SSF51658">
    <property type="entry name" value="Xylose isomerase-like"/>
    <property type="match status" value="1"/>
</dbReference>
<dbReference type="Gene3D" id="3.20.20.150">
    <property type="entry name" value="Divalent-metal-dependent TIM barrel enzymes"/>
    <property type="match status" value="1"/>
</dbReference>
<organism evidence="1 2">
    <name type="scientific">Pseudonocardia charpentierae</name>
    <dbReference type="NCBI Taxonomy" id="3075545"/>
    <lineage>
        <taxon>Bacteria</taxon>
        <taxon>Bacillati</taxon>
        <taxon>Actinomycetota</taxon>
        <taxon>Actinomycetes</taxon>
        <taxon>Pseudonocardiales</taxon>
        <taxon>Pseudonocardiaceae</taxon>
        <taxon>Pseudonocardia</taxon>
    </lineage>
</organism>
<evidence type="ECO:0000313" key="2">
    <source>
        <dbReference type="Proteomes" id="UP001183202"/>
    </source>
</evidence>
<dbReference type="RefSeq" id="WP_311558370.1">
    <property type="nucleotide sequence ID" value="NZ_JAVREJ010000015.1"/>
</dbReference>
<dbReference type="EMBL" id="JAVREJ010000015">
    <property type="protein sequence ID" value="MDT0351882.1"/>
    <property type="molecule type" value="Genomic_DNA"/>
</dbReference>
<dbReference type="InterPro" id="IPR036237">
    <property type="entry name" value="Xyl_isomerase-like_sf"/>
</dbReference>
<sequence length="254" mass="26428">MNRIALHQSTVHPLDPVGLVEVARGAGLDSIGLRVAAVADVEPWWSRGIGSPMLPDLVDALLTHRVTVLDVGRVPLGPELCVMDIGHPYSRVLELGTRLGAQFVTVRAGEPADDPVEFFARLAELAARYHLRPLLSPAAGTAVATLEQAIATVDGTGGGVVLDIVPGRDDRAAVDEMVVELGDLLGYVRVSARALAHTAAPGLLATLPPQVPVALGGAEPGASADLDVPGHIARAVALRDAVDAMLRHPQATRS</sequence>
<keyword evidence="2" id="KW-1185">Reference proteome</keyword>
<comment type="caution">
    <text evidence="1">The sequence shown here is derived from an EMBL/GenBank/DDBJ whole genome shotgun (WGS) entry which is preliminary data.</text>
</comment>
<proteinExistence type="predicted"/>
<gene>
    <name evidence="1" type="ORF">RM445_20355</name>
</gene>
<name>A0ABU2NE74_9PSEU</name>